<keyword evidence="2" id="KW-1185">Reference proteome</keyword>
<dbReference type="Proteomes" id="UP000314983">
    <property type="component" value="Chromosome 15"/>
</dbReference>
<proteinExistence type="predicted"/>
<protein>
    <submittedName>
        <fullName evidence="1">Uncharacterized protein</fullName>
    </submittedName>
</protein>
<sequence length="252" mass="28660">MTPPPQTTLTPYTHGIWDRTFKTDRSLNAAKKYMGYLHEILCEQKVSELFYSNSYTGYGSEGQQFAVAINVKAEQCSTNDLDQNFLDQYPSDVVKNNLAGVNKVFIGDRLIAARPKPIPGSNNNYHSEYLLLINSTLPNQEVPPIWHLLNTDNNGCVVFYTYNSPCVKTCSTPNNCYSIIPALDMIKVHSGPKAFVFWQVWQHDNNSIKWKENIKSINDKVPLYHCDATQCTLCVNKNNRIEKKCVAQKNQN</sequence>
<evidence type="ECO:0000313" key="2">
    <source>
        <dbReference type="Proteomes" id="UP000314983"/>
    </source>
</evidence>
<dbReference type="Ensembl" id="ENSEEET00000002204.2">
    <property type="protein sequence ID" value="ENSEEEP00000002164.2"/>
    <property type="gene ID" value="ENSEEEG00000001323.2"/>
</dbReference>
<dbReference type="AlphaFoldDB" id="A0A4W4DSD3"/>
<reference evidence="2" key="1">
    <citation type="journal article" date="2014" name="Science">
        <title>Nonhuman genetics. Genomic basis for the convergent evolution of electric organs.</title>
        <authorList>
            <person name="Gallant J.R."/>
            <person name="Traeger L.L."/>
            <person name="Volkening J.D."/>
            <person name="Moffett H."/>
            <person name="Chen P.H."/>
            <person name="Novina C.D."/>
            <person name="Phillips G.N.Jr."/>
            <person name="Anand R."/>
            <person name="Wells G.B."/>
            <person name="Pinch M."/>
            <person name="Guth R."/>
            <person name="Unguez G.A."/>
            <person name="Albert J.S."/>
            <person name="Zakon H.H."/>
            <person name="Samanta M.P."/>
            <person name="Sussman M.R."/>
        </authorList>
    </citation>
    <scope>NUCLEOTIDE SEQUENCE [LARGE SCALE GENOMIC DNA]</scope>
</reference>
<reference evidence="1" key="5">
    <citation type="submission" date="2025-09" db="UniProtKB">
        <authorList>
            <consortium name="Ensembl"/>
        </authorList>
    </citation>
    <scope>IDENTIFICATION</scope>
</reference>
<dbReference type="OMA" id="RTNVMEC"/>
<accession>A0A4W4DSD3</accession>
<name>A0A4W4DSD3_ELEEL</name>
<reference evidence="2" key="2">
    <citation type="journal article" date="2017" name="Sci. Adv.">
        <title>A tail of two voltages: Proteomic comparison of the three electric organs of the electric eel.</title>
        <authorList>
            <person name="Traeger L.L."/>
            <person name="Sabat G."/>
            <person name="Barrett-Wilt G.A."/>
            <person name="Wells G.B."/>
            <person name="Sussman M.R."/>
        </authorList>
    </citation>
    <scope>NUCLEOTIDE SEQUENCE [LARGE SCALE GENOMIC DNA]</scope>
</reference>
<dbReference type="Pfam" id="PF18744">
    <property type="entry name" value="SNAD1"/>
    <property type="match status" value="1"/>
</dbReference>
<reference evidence="1" key="4">
    <citation type="submission" date="2025-08" db="UniProtKB">
        <authorList>
            <consortium name="Ensembl"/>
        </authorList>
    </citation>
    <scope>IDENTIFICATION</scope>
</reference>
<dbReference type="GeneTree" id="ENSGT01150000287188"/>
<reference evidence="1" key="3">
    <citation type="submission" date="2020-05" db="EMBL/GenBank/DDBJ databases">
        <title>Electrophorus electricus (electric eel) genome, fEleEle1, primary haplotype.</title>
        <authorList>
            <person name="Myers G."/>
            <person name="Meyer A."/>
            <person name="Fedrigo O."/>
            <person name="Formenti G."/>
            <person name="Rhie A."/>
            <person name="Tracey A."/>
            <person name="Sims Y."/>
            <person name="Jarvis E.D."/>
        </authorList>
    </citation>
    <scope>NUCLEOTIDE SEQUENCE [LARGE SCALE GENOMIC DNA]</scope>
</reference>
<evidence type="ECO:0000313" key="1">
    <source>
        <dbReference type="Ensembl" id="ENSEEEP00000002164.2"/>
    </source>
</evidence>
<organism evidence="1 2">
    <name type="scientific">Electrophorus electricus</name>
    <name type="common">Electric eel</name>
    <name type="synonym">Gymnotus electricus</name>
    <dbReference type="NCBI Taxonomy" id="8005"/>
    <lineage>
        <taxon>Eukaryota</taxon>
        <taxon>Metazoa</taxon>
        <taxon>Chordata</taxon>
        <taxon>Craniata</taxon>
        <taxon>Vertebrata</taxon>
        <taxon>Euteleostomi</taxon>
        <taxon>Actinopterygii</taxon>
        <taxon>Neopterygii</taxon>
        <taxon>Teleostei</taxon>
        <taxon>Ostariophysi</taxon>
        <taxon>Gymnotiformes</taxon>
        <taxon>Gymnotoidei</taxon>
        <taxon>Gymnotidae</taxon>
        <taxon>Electrophorus</taxon>
    </lineage>
</organism>
<dbReference type="InterPro" id="IPR040958">
    <property type="entry name" value="SNAD1"/>
</dbReference>